<reference evidence="4" key="2">
    <citation type="submission" date="2025-09" db="UniProtKB">
        <authorList>
            <consortium name="Ensembl"/>
        </authorList>
    </citation>
    <scope>IDENTIFICATION</scope>
</reference>
<dbReference type="InterPro" id="IPR013783">
    <property type="entry name" value="Ig-like_fold"/>
</dbReference>
<evidence type="ECO:0000256" key="2">
    <source>
        <dbReference type="ARBA" id="ARBA00022859"/>
    </source>
</evidence>
<accession>A0A3Q1GSB3</accession>
<protein>
    <recommendedName>
        <fullName evidence="3">Ig-like domain-containing protein</fullName>
    </recommendedName>
</protein>
<organism evidence="4 5">
    <name type="scientific">Acanthochromis polyacanthus</name>
    <name type="common">spiny chromis</name>
    <dbReference type="NCBI Taxonomy" id="80966"/>
    <lineage>
        <taxon>Eukaryota</taxon>
        <taxon>Metazoa</taxon>
        <taxon>Chordata</taxon>
        <taxon>Craniata</taxon>
        <taxon>Vertebrata</taxon>
        <taxon>Euteleostomi</taxon>
        <taxon>Actinopterygii</taxon>
        <taxon>Neopterygii</taxon>
        <taxon>Teleostei</taxon>
        <taxon>Neoteleostei</taxon>
        <taxon>Acanthomorphata</taxon>
        <taxon>Ovalentaria</taxon>
        <taxon>Pomacentridae</taxon>
        <taxon>Acanthochromis</taxon>
    </lineage>
</organism>
<dbReference type="Proteomes" id="UP000257200">
    <property type="component" value="Unplaced"/>
</dbReference>
<dbReference type="PANTHER" id="PTHR23268:SF102">
    <property type="entry name" value="IMMUNOGLOBULIN V-SET DOMAIN-CONTAINING PROTEIN"/>
    <property type="match status" value="1"/>
</dbReference>
<name>A0A3Q1GSB3_9TELE</name>
<dbReference type="GO" id="GO:0005886">
    <property type="term" value="C:plasma membrane"/>
    <property type="evidence" value="ECO:0007669"/>
    <property type="project" value="TreeGrafter"/>
</dbReference>
<dbReference type="PANTHER" id="PTHR23268">
    <property type="entry name" value="T-CELL RECEPTOR BETA CHAIN"/>
    <property type="match status" value="1"/>
</dbReference>
<dbReference type="PROSITE" id="PS50835">
    <property type="entry name" value="IG_LIKE"/>
    <property type="match status" value="1"/>
</dbReference>
<dbReference type="GO" id="GO:0002376">
    <property type="term" value="P:immune system process"/>
    <property type="evidence" value="ECO:0007669"/>
    <property type="project" value="UniProtKB-KW"/>
</dbReference>
<dbReference type="Gene3D" id="2.60.40.10">
    <property type="entry name" value="Immunoglobulins"/>
    <property type="match status" value="1"/>
</dbReference>
<dbReference type="Ensembl" id="ENSAPOT00000026482.1">
    <property type="protein sequence ID" value="ENSAPOP00000032499.1"/>
    <property type="gene ID" value="ENSAPOG00000020457.1"/>
</dbReference>
<dbReference type="GO" id="GO:0007166">
    <property type="term" value="P:cell surface receptor signaling pathway"/>
    <property type="evidence" value="ECO:0007669"/>
    <property type="project" value="TreeGrafter"/>
</dbReference>
<dbReference type="Pfam" id="PF07686">
    <property type="entry name" value="V-set"/>
    <property type="match status" value="1"/>
</dbReference>
<evidence type="ECO:0000256" key="1">
    <source>
        <dbReference type="ARBA" id="ARBA00022729"/>
    </source>
</evidence>
<dbReference type="InterPro" id="IPR007110">
    <property type="entry name" value="Ig-like_dom"/>
</dbReference>
<dbReference type="InterPro" id="IPR036179">
    <property type="entry name" value="Ig-like_dom_sf"/>
</dbReference>
<dbReference type="InterPro" id="IPR013106">
    <property type="entry name" value="Ig_V-set"/>
</dbReference>
<dbReference type="SMART" id="SM00409">
    <property type="entry name" value="IG"/>
    <property type="match status" value="1"/>
</dbReference>
<dbReference type="STRING" id="80966.ENSAPOP00000032499"/>
<dbReference type="InterPro" id="IPR003599">
    <property type="entry name" value="Ig_sub"/>
</dbReference>
<feature type="domain" description="Ig-like" evidence="3">
    <location>
        <begin position="23"/>
        <end position="125"/>
    </location>
</feature>
<keyword evidence="2" id="KW-0391">Immunity</keyword>
<evidence type="ECO:0000259" key="3">
    <source>
        <dbReference type="PROSITE" id="PS50835"/>
    </source>
</evidence>
<dbReference type="SUPFAM" id="SSF48726">
    <property type="entry name" value="Immunoglobulin"/>
    <property type="match status" value="1"/>
</dbReference>
<dbReference type="InParanoid" id="A0A3Q1GSB3"/>
<dbReference type="AlphaFoldDB" id="A0A3Q1GSB3"/>
<dbReference type="InterPro" id="IPR050413">
    <property type="entry name" value="TCR_beta_variable"/>
</dbReference>
<evidence type="ECO:0000313" key="5">
    <source>
        <dbReference type="Proteomes" id="UP000257200"/>
    </source>
</evidence>
<dbReference type="GeneTree" id="ENSGT01150000287243"/>
<reference evidence="4" key="1">
    <citation type="submission" date="2025-08" db="UniProtKB">
        <authorList>
            <consortium name="Ensembl"/>
        </authorList>
    </citation>
    <scope>IDENTIFICATION</scope>
</reference>
<evidence type="ECO:0000313" key="4">
    <source>
        <dbReference type="Ensembl" id="ENSAPOP00000032499.1"/>
    </source>
</evidence>
<proteinExistence type="predicted"/>
<sequence>INTTLLKKIKGTLFNLSIASNHDQVHQNPPDMYRNPGQSVQISCSHSIDNYDRIYWYKQLENRQLQLLGYMQAGIKFPEKELDVNMEMGGSADKGETCTLTINSLSESSSAVYFCAASFHSATYH</sequence>
<keyword evidence="5" id="KW-1185">Reference proteome</keyword>
<keyword evidence="1" id="KW-0732">Signal</keyword>